<dbReference type="VEuPathDB" id="VectorBase:ISCP_010139"/>
<proteinExistence type="inferred from homology"/>
<dbReference type="InterPro" id="IPR028002">
    <property type="entry name" value="Myb_DNA-bind_5"/>
</dbReference>
<dbReference type="PaxDb" id="6945-B7PG25"/>
<feature type="compositionally biased region" description="Low complexity" evidence="6">
    <location>
        <begin position="95"/>
        <end position="112"/>
    </location>
</feature>
<evidence type="ECO:0000256" key="4">
    <source>
        <dbReference type="ARBA" id="ARBA00021372"/>
    </source>
</evidence>
<dbReference type="EnsemblMetazoa" id="ISCW004737-RA">
    <property type="protein sequence ID" value="ISCW004737-PA"/>
    <property type="gene ID" value="ISCW004737"/>
</dbReference>
<comment type="function">
    <text evidence="5">Involved in transvection phenomena (= synapsis-dependent gene expression), where the synaptic pairing of chromosomes carrying genes with which zeste interacts influences the expression of these genes. Zeste binds to DNA and stimulates transcription from a nearby promoter.</text>
</comment>
<evidence type="ECO:0000313" key="8">
    <source>
        <dbReference type="EMBL" id="EEC05547.1"/>
    </source>
</evidence>
<evidence type="ECO:0000256" key="1">
    <source>
        <dbReference type="ARBA" id="ARBA00007954"/>
    </source>
</evidence>
<evidence type="ECO:0000256" key="5">
    <source>
        <dbReference type="ARBA" id="ARBA00025466"/>
    </source>
</evidence>
<evidence type="ECO:0000256" key="3">
    <source>
        <dbReference type="ARBA" id="ARBA00016807"/>
    </source>
</evidence>
<comment type="subunit">
    <text evidence="2">Self-associates forming complexes of several hundred monomers.</text>
</comment>
<reference evidence="8 10" key="1">
    <citation type="submission" date="2008-03" db="EMBL/GenBank/DDBJ databases">
        <title>Annotation of Ixodes scapularis.</title>
        <authorList>
            <consortium name="Ixodes scapularis Genome Project Consortium"/>
            <person name="Caler E."/>
            <person name="Hannick L.I."/>
            <person name="Bidwell S."/>
            <person name="Joardar V."/>
            <person name="Thiagarajan M."/>
            <person name="Amedeo P."/>
            <person name="Galinsky K.J."/>
            <person name="Schobel S."/>
            <person name="Inman J."/>
            <person name="Hostetler J."/>
            <person name="Miller J."/>
            <person name="Hammond M."/>
            <person name="Megy K."/>
            <person name="Lawson D."/>
            <person name="Kodira C."/>
            <person name="Sutton G."/>
            <person name="Meyer J."/>
            <person name="Hill C.A."/>
            <person name="Birren B."/>
            <person name="Nene V."/>
            <person name="Collins F."/>
            <person name="Alarcon-Chaidez F."/>
            <person name="Wikel S."/>
            <person name="Strausberg R."/>
        </authorList>
    </citation>
    <scope>NUCLEOTIDE SEQUENCE [LARGE SCALE GENOMIC DNA]</scope>
    <source>
        <strain evidence="10">Wikel</strain>
        <strain evidence="8">Wikel colony</strain>
    </source>
</reference>
<dbReference type="VEuPathDB" id="VectorBase:ISCW004737"/>
<evidence type="ECO:0000313" key="10">
    <source>
        <dbReference type="Proteomes" id="UP000001555"/>
    </source>
</evidence>
<organism>
    <name type="scientific">Ixodes scapularis</name>
    <name type="common">Black-legged tick</name>
    <name type="synonym">Deer tick</name>
    <dbReference type="NCBI Taxonomy" id="6945"/>
    <lineage>
        <taxon>Eukaryota</taxon>
        <taxon>Metazoa</taxon>
        <taxon>Ecdysozoa</taxon>
        <taxon>Arthropoda</taxon>
        <taxon>Chelicerata</taxon>
        <taxon>Arachnida</taxon>
        <taxon>Acari</taxon>
        <taxon>Parasitiformes</taxon>
        <taxon>Ixodida</taxon>
        <taxon>Ixodoidea</taxon>
        <taxon>Ixodidae</taxon>
        <taxon>Ixodinae</taxon>
        <taxon>Ixodes</taxon>
    </lineage>
</organism>
<gene>
    <name evidence="9" type="primary">8052829</name>
    <name evidence="8" type="ORF">IscW_ISCW004737</name>
</gene>
<dbReference type="PANTHER" id="PTHR21632:SF4">
    <property type="entry name" value="REGULATORY PROTEIN ZESTE"/>
    <property type="match status" value="1"/>
</dbReference>
<keyword evidence="10" id="KW-1185">Reference proteome</keyword>
<dbReference type="Proteomes" id="UP000001555">
    <property type="component" value="Unassembled WGS sequence"/>
</dbReference>
<evidence type="ECO:0000313" key="9">
    <source>
        <dbReference type="EnsemblMetazoa" id="ISCW004737-PA"/>
    </source>
</evidence>
<dbReference type="HOGENOM" id="CLU_960700_0_0_1"/>
<dbReference type="EMBL" id="ABJB010692036">
    <property type="status" value="NOT_ANNOTATED_CDS"/>
    <property type="molecule type" value="Genomic_DNA"/>
</dbReference>
<evidence type="ECO:0000256" key="2">
    <source>
        <dbReference type="ARBA" id="ARBA00011764"/>
    </source>
</evidence>
<dbReference type="EMBL" id="DS705700">
    <property type="protein sequence ID" value="EEC05547.1"/>
    <property type="molecule type" value="Genomic_DNA"/>
</dbReference>
<dbReference type="AlphaFoldDB" id="B7PG25"/>
<feature type="region of interest" description="Disordered" evidence="6">
    <location>
        <begin position="85"/>
        <end position="158"/>
    </location>
</feature>
<name>B7PG25_IXOSC</name>
<dbReference type="VEuPathDB" id="VectorBase:ISCI004737"/>
<accession>B7PG25</accession>
<evidence type="ECO:0000256" key="6">
    <source>
        <dbReference type="SAM" id="MobiDB-lite"/>
    </source>
</evidence>
<dbReference type="InParanoid" id="B7PG25"/>
<sequence length="290" mass="32411">MIFHDFFPDYQPRCKFFFSDFEKALLRELYEKDKPHLKCKIGASPLKVRERAWRGLAFKYNSTAGVRCRSVKQLKKFIENMNQKDKRLRRALDGTTASEESSAETSTKNPPRTGSPPSGPSPVALMTRTAAPTSDRRMQTNADIHSAIPPSLPEVADDGDEDSVLGLPVGGEEHNGVAFHASFPEAQLPRIEDVRSLCGSAAFQHSSHPMPGNRVLLSELETKARAIEADTLRKTEVHVKKLELLELERQQRVEKHNLQVRHLEMELRVVKLRMAMLEGGLAASTGGGLF</sequence>
<protein>
    <recommendedName>
        <fullName evidence="4">Myb/SANT-like DNA-binding domain-containing protein 3</fullName>
    </recommendedName>
    <alternativeName>
        <fullName evidence="3">Regulatory protein zeste</fullName>
    </alternativeName>
</protein>
<dbReference type="Pfam" id="PF13873">
    <property type="entry name" value="Myb_DNA-bind_5"/>
    <property type="match status" value="1"/>
</dbReference>
<dbReference type="OrthoDB" id="10309521at2759"/>
<dbReference type="EMBL" id="ABJB010969364">
    <property type="status" value="NOT_ANNOTATED_CDS"/>
    <property type="molecule type" value="Genomic_DNA"/>
</dbReference>
<evidence type="ECO:0000259" key="7">
    <source>
        <dbReference type="Pfam" id="PF13873"/>
    </source>
</evidence>
<dbReference type="PANTHER" id="PTHR21632">
    <property type="entry name" value="REGULATORY PROTEIN ZESTE"/>
    <property type="match status" value="1"/>
</dbReference>
<dbReference type="EMBL" id="ABJB010801296">
    <property type="status" value="NOT_ANNOTATED_CDS"/>
    <property type="molecule type" value="Genomic_DNA"/>
</dbReference>
<dbReference type="EMBL" id="ABJB010200045">
    <property type="status" value="NOT_ANNOTATED_CDS"/>
    <property type="molecule type" value="Genomic_DNA"/>
</dbReference>
<reference evidence="9" key="2">
    <citation type="submission" date="2020-05" db="UniProtKB">
        <authorList>
            <consortium name="EnsemblMetazoa"/>
        </authorList>
    </citation>
    <scope>IDENTIFICATION</scope>
    <source>
        <strain evidence="9">wikel</strain>
    </source>
</reference>
<feature type="domain" description="Myb/SANT-like DNA-binding" evidence="7">
    <location>
        <begin position="18"/>
        <end position="87"/>
    </location>
</feature>
<comment type="similarity">
    <text evidence="1">Belongs to the MSANTD3 family.</text>
</comment>
<dbReference type="KEGG" id="isc:8052829"/>